<sequence length="305" mass="32624">MEMWETEVNKKVRLIRVPFWLGCGRAGTELGPESIMRAGLLSQLKGIGVEVVGDSEVDCTKHPAGGTADGRIKYFAEVREMGRLVSEHVSRAVESGFFPLVLGGDHSVAIGSLAGLTAHYRNLGVIWFDAHADLNTEETSPSGNAHGIPLAVALGRARFKLTDIPGASLIRKERLVLVGVRDIDPGEKELIRSEGIACFTMHDIDKLGMKTVMERAIAIAGQGTDGVHLSLDLDALDPLEAAGVGTPVPGGVSYREAHFAMELLAESGLLTSADIVEVNGVLDYDRRTARHAVELAASMLGKRIL</sequence>
<dbReference type="GO" id="GO:0030145">
    <property type="term" value="F:manganese ion binding"/>
    <property type="evidence" value="ECO:0007669"/>
    <property type="project" value="TreeGrafter"/>
</dbReference>
<evidence type="ECO:0000256" key="4">
    <source>
        <dbReference type="ARBA" id="ARBA00022503"/>
    </source>
</evidence>
<dbReference type="Pfam" id="PF00491">
    <property type="entry name" value="Arginase"/>
    <property type="match status" value="1"/>
</dbReference>
<evidence type="ECO:0000256" key="9">
    <source>
        <dbReference type="NCBIfam" id="TIGR01229"/>
    </source>
</evidence>
<comment type="pathway">
    <text evidence="1">Nitrogen metabolism; urea cycle; L-ornithine and urea from L-arginine: step 1/1.</text>
</comment>
<dbReference type="NCBIfam" id="TIGR01229">
    <property type="entry name" value="rocF_arginase"/>
    <property type="match status" value="1"/>
</dbReference>
<dbReference type="InterPro" id="IPR023696">
    <property type="entry name" value="Ureohydrolase_dom_sf"/>
</dbReference>
<dbReference type="FunFam" id="3.40.800.10:FF:000012">
    <property type="entry name" value="Arginase"/>
    <property type="match status" value="1"/>
</dbReference>
<dbReference type="Gene3D" id="3.40.800.10">
    <property type="entry name" value="Ureohydrolase domain"/>
    <property type="match status" value="1"/>
</dbReference>
<comment type="cofactor">
    <cofactor evidence="10 12">
        <name>Mn(2+)</name>
        <dbReference type="ChEBI" id="CHEBI:29035"/>
    </cofactor>
    <text evidence="10 12">Binds 2 manganese ions per subunit.</text>
</comment>
<dbReference type="InterPro" id="IPR014033">
    <property type="entry name" value="Arginase"/>
</dbReference>
<dbReference type="CDD" id="cd09989">
    <property type="entry name" value="Arginase"/>
    <property type="match status" value="1"/>
</dbReference>
<dbReference type="PANTHER" id="PTHR43782:SF3">
    <property type="entry name" value="ARGINASE"/>
    <property type="match status" value="1"/>
</dbReference>
<evidence type="ECO:0000256" key="8">
    <source>
        <dbReference type="ARBA" id="ARBA00047391"/>
    </source>
</evidence>
<dbReference type="EMBL" id="JACJVR010000073">
    <property type="protein sequence ID" value="MBB6693490.1"/>
    <property type="molecule type" value="Genomic_DNA"/>
</dbReference>
<accession>A0A841U658</accession>
<evidence type="ECO:0000256" key="3">
    <source>
        <dbReference type="ARBA" id="ARBA00018123"/>
    </source>
</evidence>
<dbReference type="PANTHER" id="PTHR43782">
    <property type="entry name" value="ARGINASE"/>
    <property type="match status" value="1"/>
</dbReference>
<comment type="caution">
    <text evidence="13">The sequence shown here is derived from an EMBL/GenBank/DDBJ whole genome shotgun (WGS) entry which is preliminary data.</text>
</comment>
<keyword evidence="4 12" id="KW-0056">Arginine metabolism</keyword>
<reference evidence="13 14" key="1">
    <citation type="submission" date="2020-08" db="EMBL/GenBank/DDBJ databases">
        <title>Cohnella phylogeny.</title>
        <authorList>
            <person name="Dunlap C."/>
        </authorList>
    </citation>
    <scope>NUCLEOTIDE SEQUENCE [LARGE SCALE GENOMIC DNA]</scope>
    <source>
        <strain evidence="13 14">DSM 25239</strain>
    </source>
</reference>
<evidence type="ECO:0000256" key="11">
    <source>
        <dbReference type="PROSITE-ProRule" id="PRU00742"/>
    </source>
</evidence>
<evidence type="ECO:0000256" key="7">
    <source>
        <dbReference type="ARBA" id="ARBA00023211"/>
    </source>
</evidence>
<dbReference type="PROSITE" id="PS51409">
    <property type="entry name" value="ARGINASE_2"/>
    <property type="match status" value="1"/>
</dbReference>
<evidence type="ECO:0000256" key="5">
    <source>
        <dbReference type="ARBA" id="ARBA00022723"/>
    </source>
</evidence>
<keyword evidence="7 10" id="KW-0464">Manganese</keyword>
<dbReference type="Proteomes" id="UP000553776">
    <property type="component" value="Unassembled WGS sequence"/>
</dbReference>
<dbReference type="EC" id="3.5.3.1" evidence="2 9"/>
<gene>
    <name evidence="13" type="primary">rocF</name>
    <name evidence="13" type="ORF">H7B90_19035</name>
</gene>
<evidence type="ECO:0000313" key="14">
    <source>
        <dbReference type="Proteomes" id="UP000553776"/>
    </source>
</evidence>
<feature type="binding site" evidence="10">
    <location>
        <position position="234"/>
    </location>
    <ligand>
        <name>Mn(2+)</name>
        <dbReference type="ChEBI" id="CHEBI:29035"/>
        <label>2</label>
    </ligand>
</feature>
<comment type="catalytic activity">
    <reaction evidence="8 12">
        <text>L-arginine + H2O = urea + L-ornithine</text>
        <dbReference type="Rhea" id="RHEA:20569"/>
        <dbReference type="ChEBI" id="CHEBI:15377"/>
        <dbReference type="ChEBI" id="CHEBI:16199"/>
        <dbReference type="ChEBI" id="CHEBI:32682"/>
        <dbReference type="ChEBI" id="CHEBI:46911"/>
        <dbReference type="EC" id="3.5.3.1"/>
    </reaction>
</comment>
<dbReference type="SUPFAM" id="SSF52768">
    <property type="entry name" value="Arginase/deacetylase"/>
    <property type="match status" value="1"/>
</dbReference>
<dbReference type="GO" id="GO:0005737">
    <property type="term" value="C:cytoplasm"/>
    <property type="evidence" value="ECO:0007669"/>
    <property type="project" value="TreeGrafter"/>
</dbReference>
<dbReference type="InterPro" id="IPR006035">
    <property type="entry name" value="Ureohydrolase"/>
</dbReference>
<evidence type="ECO:0000256" key="1">
    <source>
        <dbReference type="ARBA" id="ARBA00005098"/>
    </source>
</evidence>
<feature type="binding site" evidence="10">
    <location>
        <position position="232"/>
    </location>
    <ligand>
        <name>Mn(2+)</name>
        <dbReference type="ChEBI" id="CHEBI:29035"/>
        <label>2</label>
    </ligand>
</feature>
<dbReference type="AlphaFoldDB" id="A0A841U658"/>
<keyword evidence="5 10" id="KW-0479">Metal-binding</keyword>
<evidence type="ECO:0000256" key="10">
    <source>
        <dbReference type="PIRSR" id="PIRSR036979-1"/>
    </source>
</evidence>
<keyword evidence="6 12" id="KW-0378">Hydrolase</keyword>
<proteinExistence type="inferred from homology"/>
<organism evidence="13 14">
    <name type="scientific">Cohnella xylanilytica</name>
    <dbReference type="NCBI Taxonomy" id="557555"/>
    <lineage>
        <taxon>Bacteria</taxon>
        <taxon>Bacillati</taxon>
        <taxon>Bacillota</taxon>
        <taxon>Bacilli</taxon>
        <taxon>Bacillales</taxon>
        <taxon>Paenibacillaceae</taxon>
        <taxon>Cohnella</taxon>
    </lineage>
</organism>
<feature type="binding site" evidence="10">
    <location>
        <position position="106"/>
    </location>
    <ligand>
        <name>Mn(2+)</name>
        <dbReference type="ChEBI" id="CHEBI:29035"/>
        <label>1</label>
    </ligand>
</feature>
<feature type="binding site" evidence="10">
    <location>
        <position position="133"/>
    </location>
    <ligand>
        <name>Mn(2+)</name>
        <dbReference type="ChEBI" id="CHEBI:29035"/>
        <label>1</label>
    </ligand>
</feature>
<dbReference type="GO" id="GO:0006525">
    <property type="term" value="P:arginine metabolic process"/>
    <property type="evidence" value="ECO:0007669"/>
    <property type="project" value="UniProtKB-KW"/>
</dbReference>
<name>A0A841U658_9BACL</name>
<dbReference type="PRINTS" id="PR00116">
    <property type="entry name" value="ARGINASE"/>
</dbReference>
<dbReference type="GO" id="GO:0004053">
    <property type="term" value="F:arginase activity"/>
    <property type="evidence" value="ECO:0007669"/>
    <property type="project" value="UniProtKB-UniRule"/>
</dbReference>
<feature type="binding site" evidence="10">
    <location>
        <position position="129"/>
    </location>
    <ligand>
        <name>Mn(2+)</name>
        <dbReference type="ChEBI" id="CHEBI:29035"/>
        <label>1</label>
    </ligand>
</feature>
<keyword evidence="14" id="KW-1185">Reference proteome</keyword>
<protein>
    <recommendedName>
        <fullName evidence="3 9">Arginase</fullName>
        <ecNumber evidence="2 9">3.5.3.1</ecNumber>
    </recommendedName>
</protein>
<evidence type="ECO:0000313" key="13">
    <source>
        <dbReference type="EMBL" id="MBB6693490.1"/>
    </source>
</evidence>
<evidence type="ECO:0000256" key="6">
    <source>
        <dbReference type="ARBA" id="ARBA00022801"/>
    </source>
</evidence>
<evidence type="ECO:0000256" key="2">
    <source>
        <dbReference type="ARBA" id="ARBA00012168"/>
    </source>
</evidence>
<feature type="binding site" evidence="10">
    <location>
        <position position="131"/>
    </location>
    <ligand>
        <name>Mn(2+)</name>
        <dbReference type="ChEBI" id="CHEBI:29035"/>
        <label>1</label>
    </ligand>
</feature>
<comment type="similarity">
    <text evidence="11 12">Belongs to the arginase family.</text>
</comment>
<dbReference type="PIRSF" id="PIRSF036979">
    <property type="entry name" value="Arginase"/>
    <property type="match status" value="1"/>
</dbReference>
<evidence type="ECO:0000256" key="12">
    <source>
        <dbReference type="RuleBase" id="RU361159"/>
    </source>
</evidence>